<organism evidence="2 3">
    <name type="scientific">Modicella reniformis</name>
    <dbReference type="NCBI Taxonomy" id="1440133"/>
    <lineage>
        <taxon>Eukaryota</taxon>
        <taxon>Fungi</taxon>
        <taxon>Fungi incertae sedis</taxon>
        <taxon>Mucoromycota</taxon>
        <taxon>Mortierellomycotina</taxon>
        <taxon>Mortierellomycetes</taxon>
        <taxon>Mortierellales</taxon>
        <taxon>Mortierellaceae</taxon>
        <taxon>Modicella</taxon>
    </lineage>
</organism>
<keyword evidence="3" id="KW-1185">Reference proteome</keyword>
<feature type="non-terminal residue" evidence="2">
    <location>
        <position position="75"/>
    </location>
</feature>
<comment type="caution">
    <text evidence="2">The sequence shown here is derived from an EMBL/GenBank/DDBJ whole genome shotgun (WGS) entry which is preliminary data.</text>
</comment>
<dbReference type="InterPro" id="IPR021569">
    <property type="entry name" value="TUG-UBL1"/>
</dbReference>
<dbReference type="Pfam" id="PF11470">
    <property type="entry name" value="TUG-UBL1"/>
    <property type="match status" value="1"/>
</dbReference>
<evidence type="ECO:0000313" key="2">
    <source>
        <dbReference type="EMBL" id="KAF9969254.1"/>
    </source>
</evidence>
<evidence type="ECO:0000313" key="3">
    <source>
        <dbReference type="Proteomes" id="UP000749646"/>
    </source>
</evidence>
<name>A0A9P6JFF4_9FUNG</name>
<dbReference type="OrthoDB" id="440781at2759"/>
<dbReference type="SUPFAM" id="SSF54236">
    <property type="entry name" value="Ubiquitin-like"/>
    <property type="match status" value="1"/>
</dbReference>
<evidence type="ECO:0000259" key="1">
    <source>
        <dbReference type="Pfam" id="PF11470"/>
    </source>
</evidence>
<gene>
    <name evidence="2" type="ORF">BGZ65_012109</name>
</gene>
<accession>A0A9P6JFF4</accession>
<dbReference type="EMBL" id="JAAAHW010005276">
    <property type="protein sequence ID" value="KAF9969254.1"/>
    <property type="molecule type" value="Genomic_DNA"/>
</dbReference>
<dbReference type="InterPro" id="IPR029071">
    <property type="entry name" value="Ubiquitin-like_domsf"/>
</dbReference>
<reference evidence="2" key="1">
    <citation type="journal article" date="2020" name="Fungal Divers.">
        <title>Resolving the Mortierellaceae phylogeny through synthesis of multi-gene phylogenetics and phylogenomics.</title>
        <authorList>
            <person name="Vandepol N."/>
            <person name="Liber J."/>
            <person name="Desiro A."/>
            <person name="Na H."/>
            <person name="Kennedy M."/>
            <person name="Barry K."/>
            <person name="Grigoriev I.V."/>
            <person name="Miller A.N."/>
            <person name="O'Donnell K."/>
            <person name="Stajich J.E."/>
            <person name="Bonito G."/>
        </authorList>
    </citation>
    <scope>NUCLEOTIDE SEQUENCE</scope>
    <source>
        <strain evidence="2">MES-2147</strain>
    </source>
</reference>
<dbReference type="Proteomes" id="UP000749646">
    <property type="component" value="Unassembled WGS sequence"/>
</dbReference>
<dbReference type="AlphaFoldDB" id="A0A9P6JFF4"/>
<protein>
    <recommendedName>
        <fullName evidence="1">TUG ubiquitin-like domain-containing protein</fullName>
    </recommendedName>
</protein>
<proteinExistence type="predicted"/>
<sequence length="75" mass="7840">MATDIAVFLKTGKTFNVKTEATTALVHIVNAVCKELSYSDPGNGDVFLDLSLPISAANIAPGSKLELATTSKNQS</sequence>
<feature type="domain" description="TUG ubiquitin-like" evidence="1">
    <location>
        <begin position="11"/>
        <end position="67"/>
    </location>
</feature>
<dbReference type="Gene3D" id="3.10.20.90">
    <property type="entry name" value="Phosphatidylinositol 3-kinase Catalytic Subunit, Chain A, domain 1"/>
    <property type="match status" value="1"/>
</dbReference>